<dbReference type="RefSeq" id="WP_085125663.1">
    <property type="nucleotide sequence ID" value="NZ_FWZX01000031.1"/>
</dbReference>
<evidence type="ECO:0000313" key="2">
    <source>
        <dbReference type="EMBL" id="SMF72349.1"/>
    </source>
</evidence>
<evidence type="ECO:0000313" key="3">
    <source>
        <dbReference type="Proteomes" id="UP000192917"/>
    </source>
</evidence>
<feature type="compositionally biased region" description="Pro residues" evidence="1">
    <location>
        <begin position="7"/>
        <end position="16"/>
    </location>
</feature>
<dbReference type="InterPro" id="IPR021959">
    <property type="entry name" value="DUF3576"/>
</dbReference>
<proteinExistence type="predicted"/>
<dbReference type="Pfam" id="PF12100">
    <property type="entry name" value="DUF3576"/>
    <property type="match status" value="1"/>
</dbReference>
<organism evidence="2 3">
    <name type="scientific">Tistlia consotensis USBA 355</name>
    <dbReference type="NCBI Taxonomy" id="560819"/>
    <lineage>
        <taxon>Bacteria</taxon>
        <taxon>Pseudomonadati</taxon>
        <taxon>Pseudomonadota</taxon>
        <taxon>Alphaproteobacteria</taxon>
        <taxon>Rhodospirillales</taxon>
        <taxon>Rhodovibrionaceae</taxon>
        <taxon>Tistlia</taxon>
    </lineage>
</organism>
<evidence type="ECO:0008006" key="4">
    <source>
        <dbReference type="Google" id="ProtNLM"/>
    </source>
</evidence>
<gene>
    <name evidence="2" type="ORF">SAMN05428998_1318</name>
</gene>
<keyword evidence="3" id="KW-1185">Reference proteome</keyword>
<accession>A0A1Y6CS26</accession>
<reference evidence="2 3" key="1">
    <citation type="submission" date="2017-04" db="EMBL/GenBank/DDBJ databases">
        <authorList>
            <person name="Afonso C.L."/>
            <person name="Miller P.J."/>
            <person name="Scott M.A."/>
            <person name="Spackman E."/>
            <person name="Goraichik I."/>
            <person name="Dimitrov K.M."/>
            <person name="Suarez D.L."/>
            <person name="Swayne D.E."/>
        </authorList>
    </citation>
    <scope>NUCLEOTIDE SEQUENCE [LARGE SCALE GENOMIC DNA]</scope>
    <source>
        <strain evidence="2 3">USBA 355</strain>
    </source>
</reference>
<evidence type="ECO:0000256" key="1">
    <source>
        <dbReference type="SAM" id="MobiDB-lite"/>
    </source>
</evidence>
<dbReference type="EMBL" id="FWZX01000031">
    <property type="protein sequence ID" value="SMF72349.1"/>
    <property type="molecule type" value="Genomic_DNA"/>
</dbReference>
<feature type="region of interest" description="Disordered" evidence="1">
    <location>
        <begin position="1"/>
        <end position="20"/>
    </location>
</feature>
<dbReference type="Proteomes" id="UP000192917">
    <property type="component" value="Unassembled WGS sequence"/>
</dbReference>
<protein>
    <recommendedName>
        <fullName evidence="4">DUF3576 domain-containing protein</fullName>
    </recommendedName>
</protein>
<name>A0A1Y6CS26_9PROT</name>
<sequence>MSDRLPSAPPFAPPSSRPSGRTRCLRLAALLLLAGGLAACSDVGGGDTVYPHSKPGKGGGSTYQTQSSLFGKGGLNLFGGSDKAPPGAGTGGGSAVGVNPELWRATLDTLSFMPLASADPFGGEIITDWYSPPESPKERLKVDAFILGKQLRADGIRVRMFRQVLTKDGAWVDAPTDKKSDEALENEILTRARQLYIAQAGGS</sequence>
<dbReference type="STRING" id="560819.SAMN05428998_1318"/>
<dbReference type="AlphaFoldDB" id="A0A1Y6CS26"/>